<evidence type="ECO:0000256" key="9">
    <source>
        <dbReference type="SAM" id="Coils"/>
    </source>
</evidence>
<dbReference type="PANTHER" id="PTHR10642">
    <property type="entry name" value="RIBONUCLEASE H1"/>
    <property type="match status" value="1"/>
</dbReference>
<evidence type="ECO:0000256" key="2">
    <source>
        <dbReference type="ARBA" id="ARBA00005300"/>
    </source>
</evidence>
<dbReference type="GO" id="GO:0004523">
    <property type="term" value="F:RNA-DNA hybrid ribonuclease activity"/>
    <property type="evidence" value="ECO:0007669"/>
    <property type="project" value="UniProtKB-EC"/>
</dbReference>
<organism evidence="12 13">
    <name type="scientific">Cryptotermes secundus</name>
    <dbReference type="NCBI Taxonomy" id="105785"/>
    <lineage>
        <taxon>Eukaryota</taxon>
        <taxon>Metazoa</taxon>
        <taxon>Ecdysozoa</taxon>
        <taxon>Arthropoda</taxon>
        <taxon>Hexapoda</taxon>
        <taxon>Insecta</taxon>
        <taxon>Pterygota</taxon>
        <taxon>Neoptera</taxon>
        <taxon>Polyneoptera</taxon>
        <taxon>Dictyoptera</taxon>
        <taxon>Blattodea</taxon>
        <taxon>Blattoidea</taxon>
        <taxon>Termitoidae</taxon>
        <taxon>Kalotermitidae</taxon>
        <taxon>Cryptotermitinae</taxon>
        <taxon>Cryptotermes</taxon>
    </lineage>
</organism>
<dbReference type="SUPFAM" id="SSF53098">
    <property type="entry name" value="Ribonuclease H-like"/>
    <property type="match status" value="1"/>
</dbReference>
<accession>A0A2J7R0P1</accession>
<dbReference type="EC" id="3.1.26.4" evidence="3"/>
<evidence type="ECO:0000256" key="7">
    <source>
        <dbReference type="ARBA" id="ARBA00022801"/>
    </source>
</evidence>
<dbReference type="InterPro" id="IPR012337">
    <property type="entry name" value="RNaseH-like_sf"/>
</dbReference>
<dbReference type="Gene3D" id="3.40.970.10">
    <property type="entry name" value="Ribonuclease H1, N-terminal domain"/>
    <property type="match status" value="1"/>
</dbReference>
<dbReference type="Gene3D" id="3.30.420.10">
    <property type="entry name" value="Ribonuclease H-like superfamily/Ribonuclease H"/>
    <property type="match status" value="1"/>
</dbReference>
<dbReference type="EMBL" id="NEVH01008226">
    <property type="protein sequence ID" value="PNF34399.1"/>
    <property type="molecule type" value="Genomic_DNA"/>
</dbReference>
<dbReference type="Pfam" id="PF01693">
    <property type="entry name" value="Cauli_VI"/>
    <property type="match status" value="1"/>
</dbReference>
<evidence type="ECO:0000256" key="10">
    <source>
        <dbReference type="SAM" id="MobiDB-lite"/>
    </source>
</evidence>
<evidence type="ECO:0000256" key="1">
    <source>
        <dbReference type="ARBA" id="ARBA00001946"/>
    </source>
</evidence>
<evidence type="ECO:0000256" key="5">
    <source>
        <dbReference type="ARBA" id="ARBA00022723"/>
    </source>
</evidence>
<comment type="similarity">
    <text evidence="2">Belongs to the RNase H family.</text>
</comment>
<name>A0A2J7R0P1_9NEOP</name>
<keyword evidence="5" id="KW-0479">Metal-binding</keyword>
<dbReference type="AlphaFoldDB" id="A0A2J7R0P1"/>
<reference evidence="12 13" key="1">
    <citation type="submission" date="2017-12" db="EMBL/GenBank/DDBJ databases">
        <title>Hemimetabolous genomes reveal molecular basis of termite eusociality.</title>
        <authorList>
            <person name="Harrison M.C."/>
            <person name="Jongepier E."/>
            <person name="Robertson H.M."/>
            <person name="Arning N."/>
            <person name="Bitard-Feildel T."/>
            <person name="Chao H."/>
            <person name="Childers C.P."/>
            <person name="Dinh H."/>
            <person name="Doddapaneni H."/>
            <person name="Dugan S."/>
            <person name="Gowin J."/>
            <person name="Greiner C."/>
            <person name="Han Y."/>
            <person name="Hu H."/>
            <person name="Hughes D.S.T."/>
            <person name="Huylmans A.-K."/>
            <person name="Kemena C."/>
            <person name="Kremer L.P.M."/>
            <person name="Lee S.L."/>
            <person name="Lopez-Ezquerra A."/>
            <person name="Mallet L."/>
            <person name="Monroy-Kuhn J.M."/>
            <person name="Moser A."/>
            <person name="Murali S.C."/>
            <person name="Muzny D.M."/>
            <person name="Otani S."/>
            <person name="Piulachs M.-D."/>
            <person name="Poelchau M."/>
            <person name="Qu J."/>
            <person name="Schaub F."/>
            <person name="Wada-Katsumata A."/>
            <person name="Worley K.C."/>
            <person name="Xie Q."/>
            <person name="Ylla G."/>
            <person name="Poulsen M."/>
            <person name="Gibbs R.A."/>
            <person name="Schal C."/>
            <person name="Richards S."/>
            <person name="Belles X."/>
            <person name="Korb J."/>
            <person name="Bornberg-Bauer E."/>
        </authorList>
    </citation>
    <scope>NUCLEOTIDE SEQUENCE [LARGE SCALE GENOMIC DNA]</scope>
    <source>
        <tissue evidence="12">Whole body</tissue>
    </source>
</reference>
<dbReference type="GO" id="GO:0003676">
    <property type="term" value="F:nucleic acid binding"/>
    <property type="evidence" value="ECO:0007669"/>
    <property type="project" value="InterPro"/>
</dbReference>
<dbReference type="InParanoid" id="A0A2J7R0P1"/>
<evidence type="ECO:0000256" key="6">
    <source>
        <dbReference type="ARBA" id="ARBA00022759"/>
    </source>
</evidence>
<dbReference type="PANTHER" id="PTHR10642:SF31">
    <property type="entry name" value="RIBONUCLEASE H1"/>
    <property type="match status" value="1"/>
</dbReference>
<dbReference type="PROSITE" id="PS50879">
    <property type="entry name" value="RNASE_H_1"/>
    <property type="match status" value="1"/>
</dbReference>
<dbReference type="CDD" id="cd09280">
    <property type="entry name" value="RNase_HI_eukaryote_like"/>
    <property type="match status" value="1"/>
</dbReference>
<dbReference type="InterPro" id="IPR050092">
    <property type="entry name" value="RNase_H"/>
</dbReference>
<evidence type="ECO:0000256" key="4">
    <source>
        <dbReference type="ARBA" id="ARBA00022722"/>
    </source>
</evidence>
<feature type="region of interest" description="Disordered" evidence="10">
    <location>
        <begin position="268"/>
        <end position="302"/>
    </location>
</feature>
<dbReference type="Pfam" id="PF00075">
    <property type="entry name" value="RNase_H"/>
    <property type="match status" value="1"/>
</dbReference>
<keyword evidence="4" id="KW-0540">Nuclease</keyword>
<dbReference type="InterPro" id="IPR009027">
    <property type="entry name" value="Ribosomal_bL9/RNase_H1_N"/>
</dbReference>
<keyword evidence="8" id="KW-0460">Magnesium</keyword>
<protein>
    <recommendedName>
        <fullName evidence="3">ribonuclease H</fullName>
        <ecNumber evidence="3">3.1.26.4</ecNumber>
    </recommendedName>
</protein>
<evidence type="ECO:0000313" key="12">
    <source>
        <dbReference type="EMBL" id="PNF34399.1"/>
    </source>
</evidence>
<evidence type="ECO:0000256" key="3">
    <source>
        <dbReference type="ARBA" id="ARBA00012180"/>
    </source>
</evidence>
<dbReference type="STRING" id="105785.A0A2J7R0P1"/>
<dbReference type="FunFam" id="3.40.970.10:FF:000001">
    <property type="entry name" value="Ribonuclease H1"/>
    <property type="match status" value="1"/>
</dbReference>
<dbReference type="OrthoDB" id="407198at2759"/>
<comment type="caution">
    <text evidence="12">The sequence shown here is derived from an EMBL/GenBank/DDBJ whole genome shotgun (WGS) entry which is preliminary data.</text>
</comment>
<dbReference type="FunCoup" id="A0A2J7R0P1">
    <property type="interactions" value="1564"/>
</dbReference>
<gene>
    <name evidence="12" type="ORF">B7P43_G14357</name>
</gene>
<feature type="coiled-coil region" evidence="9">
    <location>
        <begin position="183"/>
        <end position="210"/>
    </location>
</feature>
<proteinExistence type="inferred from homology"/>
<dbReference type="SUPFAM" id="SSF55658">
    <property type="entry name" value="L9 N-domain-like"/>
    <property type="match status" value="1"/>
</dbReference>
<dbReference type="InterPro" id="IPR011320">
    <property type="entry name" value="RNase_H1_N"/>
</dbReference>
<evidence type="ECO:0000313" key="13">
    <source>
        <dbReference type="Proteomes" id="UP000235965"/>
    </source>
</evidence>
<dbReference type="Proteomes" id="UP000235965">
    <property type="component" value="Unassembled WGS sequence"/>
</dbReference>
<evidence type="ECO:0000259" key="11">
    <source>
        <dbReference type="PROSITE" id="PS50879"/>
    </source>
</evidence>
<evidence type="ECO:0000256" key="8">
    <source>
        <dbReference type="ARBA" id="ARBA00022842"/>
    </source>
</evidence>
<comment type="cofactor">
    <cofactor evidence="1">
        <name>Mg(2+)</name>
        <dbReference type="ChEBI" id="CHEBI:18420"/>
    </cofactor>
</comment>
<keyword evidence="9" id="KW-0175">Coiled coil</keyword>
<keyword evidence="13" id="KW-1185">Reference proteome</keyword>
<dbReference type="InterPro" id="IPR002156">
    <property type="entry name" value="RNaseH_domain"/>
</dbReference>
<dbReference type="InterPro" id="IPR037056">
    <property type="entry name" value="RNase_H1_N_sf"/>
</dbReference>
<sequence>MKVGVVRCCLFIKEMSWYAVAKGRNPGIYKTWPECQAQVLKFSDAKFHKFSTETEAINFVNKYGEGDLGNKTQHTHVEKSGENVSQQLIMNTTDVMQSAPGISEVPNMSSLQLKTSALKQRLSVLQKKFEVSMEELRTEIDTFKERIETFDTKVNVRSNNKTGDEGYMTEELKVLQDGLSQLAKHYTDSITELKAEISSLKQAVRELETEEGQTKTNSEEGACAGSNSLSFKRNLTSVLEAVGPSTTAKRSYSTEGCADTKTAKRKYIASDKGAGPSKTLIVEPPDSDDEKNSKNNTSPGFDTDENGYVHVYTDGACENNGRVGARAGIGVWFADNHPLNYSERVRGRLTNNTAEIKAATCAIELAKKAGVRKLLLHTDSQFLISCITVWIHKWKQNGWKLSDGGQVKNKEDLIELDQALEGISVKWDHVRGHRGNLGNEMADSLARAGARMQY</sequence>
<dbReference type="InterPro" id="IPR036397">
    <property type="entry name" value="RNaseH_sf"/>
</dbReference>
<keyword evidence="7" id="KW-0378">Hydrolase</keyword>
<dbReference type="FunFam" id="3.30.420.10:FF:000115">
    <property type="entry name" value="Ribonuclease H"/>
    <property type="match status" value="1"/>
</dbReference>
<keyword evidence="6" id="KW-0255">Endonuclease</keyword>
<feature type="coiled-coil region" evidence="9">
    <location>
        <begin position="126"/>
        <end position="153"/>
    </location>
</feature>
<feature type="domain" description="RNase H type-1" evidence="11">
    <location>
        <begin position="305"/>
        <end position="451"/>
    </location>
</feature>
<dbReference type="GO" id="GO:0043137">
    <property type="term" value="P:DNA replication, removal of RNA primer"/>
    <property type="evidence" value="ECO:0007669"/>
    <property type="project" value="TreeGrafter"/>
</dbReference>
<dbReference type="GO" id="GO:0046872">
    <property type="term" value="F:metal ion binding"/>
    <property type="evidence" value="ECO:0007669"/>
    <property type="project" value="UniProtKB-KW"/>
</dbReference>